<feature type="region of interest" description="Disordered" evidence="1">
    <location>
        <begin position="1"/>
        <end position="51"/>
    </location>
</feature>
<dbReference type="SUPFAM" id="SSF50965">
    <property type="entry name" value="Galactose oxidase, central domain"/>
    <property type="match status" value="1"/>
</dbReference>
<name>A0A6A6T3V9_9PLEO</name>
<protein>
    <submittedName>
        <fullName evidence="2">Uncharacterized protein</fullName>
    </submittedName>
</protein>
<evidence type="ECO:0000256" key="1">
    <source>
        <dbReference type="SAM" id="MobiDB-lite"/>
    </source>
</evidence>
<dbReference type="AlphaFoldDB" id="A0A6A6T3V9"/>
<evidence type="ECO:0000313" key="3">
    <source>
        <dbReference type="Proteomes" id="UP000799324"/>
    </source>
</evidence>
<proteinExistence type="predicted"/>
<organism evidence="2 3">
    <name type="scientific">Lophiostoma macrostomum CBS 122681</name>
    <dbReference type="NCBI Taxonomy" id="1314788"/>
    <lineage>
        <taxon>Eukaryota</taxon>
        <taxon>Fungi</taxon>
        <taxon>Dikarya</taxon>
        <taxon>Ascomycota</taxon>
        <taxon>Pezizomycotina</taxon>
        <taxon>Dothideomycetes</taxon>
        <taxon>Pleosporomycetidae</taxon>
        <taxon>Pleosporales</taxon>
        <taxon>Lophiostomataceae</taxon>
        <taxon>Lophiostoma</taxon>
    </lineage>
</organism>
<feature type="region of interest" description="Disordered" evidence="1">
    <location>
        <begin position="120"/>
        <end position="140"/>
    </location>
</feature>
<accession>A0A6A6T3V9</accession>
<feature type="compositionally biased region" description="Polar residues" evidence="1">
    <location>
        <begin position="1"/>
        <end position="11"/>
    </location>
</feature>
<dbReference type="EMBL" id="MU004371">
    <property type="protein sequence ID" value="KAF2653997.1"/>
    <property type="molecule type" value="Genomic_DNA"/>
</dbReference>
<gene>
    <name evidence="2" type="ORF">K491DRAFT_694193</name>
</gene>
<dbReference type="Proteomes" id="UP000799324">
    <property type="component" value="Unassembled WGS sequence"/>
</dbReference>
<sequence>MSASKFATGNHFQALGPGLSGLPLDDENESTDGSEVSEGSTVRGDEDAGADDHMASFDRLCARKGAVLKTLVTKEQFEEGRSRRYGTANPEVMDVPFWKAMVETTIDPYVARKAFKNEDDNTGEGRCGGEEGATHWSNPIWTNNRHAQTRTKLPDGSVVEIAGEHEDFYDPDFLIYNDVIVWDAERELDESGSPKRGNTKFTIYGYPKDVFPPTDNHSATYVPDQNAVFIIGNLGYGGDREERGHAYTSVFRLKVGTWAMERVETTGEGPGAIWRHEAELKGNEILVKSNGEVPGEFGDYCCTKRDIVKDGKEESVNVLTEAWALDLDSLIWREYKLAVSNGTV</sequence>
<reference evidence="2" key="1">
    <citation type="journal article" date="2020" name="Stud. Mycol.">
        <title>101 Dothideomycetes genomes: a test case for predicting lifestyles and emergence of pathogens.</title>
        <authorList>
            <person name="Haridas S."/>
            <person name="Albert R."/>
            <person name="Binder M."/>
            <person name="Bloem J."/>
            <person name="Labutti K."/>
            <person name="Salamov A."/>
            <person name="Andreopoulos B."/>
            <person name="Baker S."/>
            <person name="Barry K."/>
            <person name="Bills G."/>
            <person name="Bluhm B."/>
            <person name="Cannon C."/>
            <person name="Castanera R."/>
            <person name="Culley D."/>
            <person name="Daum C."/>
            <person name="Ezra D."/>
            <person name="Gonzalez J."/>
            <person name="Henrissat B."/>
            <person name="Kuo A."/>
            <person name="Liang C."/>
            <person name="Lipzen A."/>
            <person name="Lutzoni F."/>
            <person name="Magnuson J."/>
            <person name="Mondo S."/>
            <person name="Nolan M."/>
            <person name="Ohm R."/>
            <person name="Pangilinan J."/>
            <person name="Park H.-J."/>
            <person name="Ramirez L."/>
            <person name="Alfaro M."/>
            <person name="Sun H."/>
            <person name="Tritt A."/>
            <person name="Yoshinaga Y."/>
            <person name="Zwiers L.-H."/>
            <person name="Turgeon B."/>
            <person name="Goodwin S."/>
            <person name="Spatafora J."/>
            <person name="Crous P."/>
            <person name="Grigoriev I."/>
        </authorList>
    </citation>
    <scope>NUCLEOTIDE SEQUENCE</scope>
    <source>
        <strain evidence="2">CBS 122681</strain>
    </source>
</reference>
<evidence type="ECO:0000313" key="2">
    <source>
        <dbReference type="EMBL" id="KAF2653997.1"/>
    </source>
</evidence>
<dbReference type="OrthoDB" id="432528at2759"/>
<keyword evidence="3" id="KW-1185">Reference proteome</keyword>
<dbReference type="InterPro" id="IPR011043">
    <property type="entry name" value="Gal_Oxase/kelch_b-propeller"/>
</dbReference>